<proteinExistence type="predicted"/>
<protein>
    <submittedName>
        <fullName evidence="1">33923_t:CDS:1</fullName>
    </submittedName>
</protein>
<reference evidence="1 2" key="1">
    <citation type="submission" date="2021-06" db="EMBL/GenBank/DDBJ databases">
        <authorList>
            <person name="Kallberg Y."/>
            <person name="Tangrot J."/>
            <person name="Rosling A."/>
        </authorList>
    </citation>
    <scope>NUCLEOTIDE SEQUENCE [LARGE SCALE GENOMIC DNA]</scope>
    <source>
        <strain evidence="1 2">120-4 pot B 10/14</strain>
    </source>
</reference>
<feature type="non-terminal residue" evidence="1">
    <location>
        <position position="57"/>
    </location>
</feature>
<keyword evidence="2" id="KW-1185">Reference proteome</keyword>
<feature type="non-terminal residue" evidence="1">
    <location>
        <position position="1"/>
    </location>
</feature>
<organism evidence="1 2">
    <name type="scientific">Gigaspora margarita</name>
    <dbReference type="NCBI Taxonomy" id="4874"/>
    <lineage>
        <taxon>Eukaryota</taxon>
        <taxon>Fungi</taxon>
        <taxon>Fungi incertae sedis</taxon>
        <taxon>Mucoromycota</taxon>
        <taxon>Glomeromycotina</taxon>
        <taxon>Glomeromycetes</taxon>
        <taxon>Diversisporales</taxon>
        <taxon>Gigasporaceae</taxon>
        <taxon>Gigaspora</taxon>
    </lineage>
</organism>
<comment type="caution">
    <text evidence="1">The sequence shown here is derived from an EMBL/GenBank/DDBJ whole genome shotgun (WGS) entry which is preliminary data.</text>
</comment>
<evidence type="ECO:0000313" key="1">
    <source>
        <dbReference type="EMBL" id="CAG8855542.1"/>
    </source>
</evidence>
<accession>A0ABN7XJR3</accession>
<sequence>FFNDNISFDISSNTIGSYTRSILDTDFKNEEEYIDELDRYILEKPANKEIEVLAWWK</sequence>
<name>A0ABN7XJR3_GIGMA</name>
<evidence type="ECO:0000313" key="2">
    <source>
        <dbReference type="Proteomes" id="UP000789901"/>
    </source>
</evidence>
<dbReference type="EMBL" id="CAJVQB010150424">
    <property type="protein sequence ID" value="CAG8855542.1"/>
    <property type="molecule type" value="Genomic_DNA"/>
</dbReference>
<dbReference type="Proteomes" id="UP000789901">
    <property type="component" value="Unassembled WGS sequence"/>
</dbReference>
<gene>
    <name evidence="1" type="ORF">GMARGA_LOCUS44363</name>
</gene>